<proteinExistence type="predicted"/>
<sequence length="72" mass="8595">MLVAFIKEVINPNLGKKVIIHVSRSRYLFYNLCSNKLHGYYLRITIYNHMTINNKRGWGKGIQFKEDRVMIH</sequence>
<dbReference type="KEGG" id="cpf:CPF_0158"/>
<gene>
    <name evidence="1" type="ordered locus">CPF_0158</name>
</gene>
<evidence type="ECO:0000313" key="1">
    <source>
        <dbReference type="EMBL" id="ABG84525.1"/>
    </source>
</evidence>
<dbReference type="Proteomes" id="UP000001823">
    <property type="component" value="Chromosome"/>
</dbReference>
<protein>
    <submittedName>
        <fullName evidence="1">Uncharacterized protein</fullName>
    </submittedName>
</protein>
<organism evidence="1 2">
    <name type="scientific">Clostridium perfringens (strain ATCC 13124 / DSM 756 / JCM 1290 / NCIMB 6125 / NCTC 8237 / Type A)</name>
    <dbReference type="NCBI Taxonomy" id="195103"/>
    <lineage>
        <taxon>Bacteria</taxon>
        <taxon>Bacillati</taxon>
        <taxon>Bacillota</taxon>
        <taxon>Clostridia</taxon>
        <taxon>Eubacteriales</taxon>
        <taxon>Clostridiaceae</taxon>
        <taxon>Clostridium</taxon>
    </lineage>
</organism>
<accession>A0A0H2YTW4</accession>
<dbReference type="PaxDb" id="195103-CPF_0158"/>
<dbReference type="HOGENOM" id="CLU_201683_0_0_9"/>
<evidence type="ECO:0000313" key="2">
    <source>
        <dbReference type="Proteomes" id="UP000001823"/>
    </source>
</evidence>
<dbReference type="AlphaFoldDB" id="A0A0H2YTW4"/>
<keyword evidence="2" id="KW-1185">Reference proteome</keyword>
<name>A0A0H2YTW4_CLOP1</name>
<reference evidence="1 2" key="1">
    <citation type="journal article" date="2006" name="Genome Res.">
        <title>Skewed genomic variability in strains of the toxigenic bacterial pathogen, Clostridium perfringens.</title>
        <authorList>
            <person name="Myers G.S."/>
            <person name="Rasko D.A."/>
            <person name="Cheung J.K."/>
            <person name="Ravel J."/>
            <person name="Seshadri R."/>
            <person name="Deboy R.T."/>
            <person name="Ren Q."/>
            <person name="Varga J."/>
            <person name="Awad M.M."/>
            <person name="Brinkac L.M."/>
            <person name="Daugherty S.C."/>
            <person name="Haft D.H."/>
            <person name="Dodson R.J."/>
            <person name="Madupu R."/>
            <person name="Nelson W.C."/>
            <person name="Rosovitz M.J."/>
            <person name="Sullivan S.A."/>
            <person name="Khouri H."/>
            <person name="Dimitrov G.I."/>
            <person name="Watkins K.L."/>
            <person name="Mulligan S."/>
            <person name="Benton J."/>
            <person name="Radune D."/>
            <person name="Fisher D.J."/>
            <person name="Atkins H.S."/>
            <person name="Hiscox T."/>
            <person name="Jost B.H."/>
            <person name="Billington S.J."/>
            <person name="Songer J.G."/>
            <person name="McClane B.A."/>
            <person name="Titball R.W."/>
            <person name="Rood J.I."/>
            <person name="Melville S.B."/>
            <person name="Paulsen I.T."/>
        </authorList>
    </citation>
    <scope>NUCLEOTIDE SEQUENCE [LARGE SCALE GENOMIC DNA]</scope>
    <source>
        <strain evidence="2">ATCC 13124 / DSM 756 / JCM 1290 / NCIMB 6125 / NCTC 8237 / S 107 / Type A</strain>
    </source>
</reference>
<dbReference type="EMBL" id="CP000246">
    <property type="protein sequence ID" value="ABG84525.1"/>
    <property type="molecule type" value="Genomic_DNA"/>
</dbReference>